<dbReference type="EMBL" id="OE842527">
    <property type="protein sequence ID" value="CAD7600379.1"/>
    <property type="molecule type" value="Genomic_DNA"/>
</dbReference>
<dbReference type="AlphaFoldDB" id="A0A7R9K2K8"/>
<reference evidence="2" key="1">
    <citation type="submission" date="2020-11" db="EMBL/GenBank/DDBJ databases">
        <authorList>
            <person name="Tran Van P."/>
        </authorList>
    </citation>
    <scope>NUCLEOTIDE SEQUENCE</scope>
</reference>
<evidence type="ECO:0000256" key="1">
    <source>
        <dbReference type="SAM" id="MobiDB-lite"/>
    </source>
</evidence>
<evidence type="ECO:0000313" key="2">
    <source>
        <dbReference type="EMBL" id="CAD7600379.1"/>
    </source>
</evidence>
<organism evidence="2">
    <name type="scientific">Timema genevievae</name>
    <name type="common">Walking stick</name>
    <dbReference type="NCBI Taxonomy" id="629358"/>
    <lineage>
        <taxon>Eukaryota</taxon>
        <taxon>Metazoa</taxon>
        <taxon>Ecdysozoa</taxon>
        <taxon>Arthropoda</taxon>
        <taxon>Hexapoda</taxon>
        <taxon>Insecta</taxon>
        <taxon>Pterygota</taxon>
        <taxon>Neoptera</taxon>
        <taxon>Polyneoptera</taxon>
        <taxon>Phasmatodea</taxon>
        <taxon>Timematodea</taxon>
        <taxon>Timematoidea</taxon>
        <taxon>Timematidae</taxon>
        <taxon>Timema</taxon>
    </lineage>
</organism>
<proteinExistence type="predicted"/>
<protein>
    <submittedName>
        <fullName evidence="2">Uncharacterized protein</fullName>
    </submittedName>
</protein>
<name>A0A7R9K2K8_TIMGE</name>
<gene>
    <name evidence="2" type="ORF">TGEB3V08_LOCUS7626</name>
</gene>
<sequence>METTSFNGGMLYEREISHGRDTSHLASRSCRVEMRWCPFSRRHIPPLYLRQKPRDVPPQGLYLHITDMSFDYAALIAPSSIPCSTFVSATFVINPTFPLATTVRTKSTPLNTLDLPENKPPPNYESQQPMPHVFVADEAFAMNNS</sequence>
<accession>A0A7R9K2K8</accession>
<feature type="region of interest" description="Disordered" evidence="1">
    <location>
        <begin position="109"/>
        <end position="128"/>
    </location>
</feature>